<dbReference type="EMBL" id="BART01038259">
    <property type="protein sequence ID" value="GAH15617.1"/>
    <property type="molecule type" value="Genomic_DNA"/>
</dbReference>
<dbReference type="PANTHER" id="PTHR34818">
    <property type="entry name" value="PROTEIN BLI-3"/>
    <property type="match status" value="1"/>
</dbReference>
<organism evidence="2">
    <name type="scientific">marine sediment metagenome</name>
    <dbReference type="NCBI Taxonomy" id="412755"/>
    <lineage>
        <taxon>unclassified sequences</taxon>
        <taxon>metagenomes</taxon>
        <taxon>ecological metagenomes</taxon>
    </lineage>
</organism>
<name>X1D5Y0_9ZZZZ</name>
<dbReference type="Gene3D" id="2.30.110.10">
    <property type="entry name" value="Electron Transport, Fmn-binding Protein, Chain A"/>
    <property type="match status" value="1"/>
</dbReference>
<gene>
    <name evidence="2" type="ORF">S01H4_63559</name>
</gene>
<dbReference type="AlphaFoldDB" id="X1D5Y0"/>
<protein>
    <recommendedName>
        <fullName evidence="1">Pyridoxamine 5'-phosphate oxidase N-terminal domain-containing protein</fullName>
    </recommendedName>
</protein>
<dbReference type="PANTHER" id="PTHR34818:SF1">
    <property type="entry name" value="PROTEIN BLI-3"/>
    <property type="match status" value="1"/>
</dbReference>
<feature type="non-terminal residue" evidence="2">
    <location>
        <position position="135"/>
    </location>
</feature>
<evidence type="ECO:0000259" key="1">
    <source>
        <dbReference type="Pfam" id="PF01243"/>
    </source>
</evidence>
<dbReference type="InterPro" id="IPR011576">
    <property type="entry name" value="Pyridox_Oxase_N"/>
</dbReference>
<feature type="domain" description="Pyridoxamine 5'-phosphate oxidase N-terminal" evidence="1">
    <location>
        <begin position="13"/>
        <end position="133"/>
    </location>
</feature>
<comment type="caution">
    <text evidence="2">The sequence shown here is derived from an EMBL/GenBank/DDBJ whole genome shotgun (WGS) entry which is preliminary data.</text>
</comment>
<reference evidence="2" key="1">
    <citation type="journal article" date="2014" name="Front. Microbiol.">
        <title>High frequency of phylogenetically diverse reductive dehalogenase-homologous genes in deep subseafloor sedimentary metagenomes.</title>
        <authorList>
            <person name="Kawai M."/>
            <person name="Futagami T."/>
            <person name="Toyoda A."/>
            <person name="Takaki Y."/>
            <person name="Nishi S."/>
            <person name="Hori S."/>
            <person name="Arai W."/>
            <person name="Tsubouchi T."/>
            <person name="Morono Y."/>
            <person name="Uchiyama I."/>
            <person name="Ito T."/>
            <person name="Fujiyama A."/>
            <person name="Inagaki F."/>
            <person name="Takami H."/>
        </authorList>
    </citation>
    <scope>NUCLEOTIDE SEQUENCE</scope>
    <source>
        <strain evidence="2">Expedition CK06-06</strain>
    </source>
</reference>
<dbReference type="Pfam" id="PF01243">
    <property type="entry name" value="PNPOx_N"/>
    <property type="match status" value="1"/>
</dbReference>
<evidence type="ECO:0000313" key="2">
    <source>
        <dbReference type="EMBL" id="GAH15617.1"/>
    </source>
</evidence>
<dbReference type="InterPro" id="IPR052917">
    <property type="entry name" value="Stress-Dev_Protein"/>
</dbReference>
<dbReference type="SUPFAM" id="SSF50475">
    <property type="entry name" value="FMN-binding split barrel"/>
    <property type="match status" value="1"/>
</dbReference>
<accession>X1D5Y0</accession>
<sequence>MSLEEMEEVKKSALKLISESKAAYLTTIDLEGFPITRAMFNLRNTEQFPEFLDFFKNLEDIFTIYISTNTSSTKVEHLKNNPLMAVYFCDADNFQGFMLGGSVEFVDDIELKKTVWLDWWTRYYPKGVEDPDYTL</sequence>
<dbReference type="InterPro" id="IPR012349">
    <property type="entry name" value="Split_barrel_FMN-bd"/>
</dbReference>
<proteinExistence type="predicted"/>